<accession>A0A4S2LZP4</accession>
<reference evidence="1 2" key="1">
    <citation type="journal article" date="2019" name="BMC Genomics">
        <title>New insights from Opisthorchis felineus genome: update on genomics of the epidemiologically important liver flukes.</title>
        <authorList>
            <person name="Ershov N.I."/>
            <person name="Mordvinov V.A."/>
            <person name="Prokhortchouk E.B."/>
            <person name="Pakharukova M.Y."/>
            <person name="Gunbin K.V."/>
            <person name="Ustyantsev K."/>
            <person name="Genaev M.A."/>
            <person name="Blinov A.G."/>
            <person name="Mazur A."/>
            <person name="Boulygina E."/>
            <person name="Tsygankova S."/>
            <person name="Khrameeva E."/>
            <person name="Chekanov N."/>
            <person name="Fan G."/>
            <person name="Xiao A."/>
            <person name="Zhang H."/>
            <person name="Xu X."/>
            <person name="Yang H."/>
            <person name="Solovyev V."/>
            <person name="Lee S.M."/>
            <person name="Liu X."/>
            <person name="Afonnikov D.A."/>
            <person name="Skryabin K.G."/>
        </authorList>
    </citation>
    <scope>NUCLEOTIDE SEQUENCE [LARGE SCALE GENOMIC DNA]</scope>
    <source>
        <strain evidence="1">AK-0245</strain>
        <tissue evidence="1">Whole organism</tissue>
    </source>
</reference>
<dbReference type="AlphaFoldDB" id="A0A4S2LZP4"/>
<sequence>MADRFYVLIVTRLVTCRSVVFIRKVYEQLPDCLRTVKPLTNSTHERNHLVNLTTSWLPYVSFQFTGEKRQLIFFLHLSVYSRLLPCLRRTDKTLSVMMEPQSCCFLSGHFRICVAINSLKFHSQINVCTNQLVGVIESVSDSHNSVVGLLGRYLSVPS</sequence>
<evidence type="ECO:0000313" key="1">
    <source>
        <dbReference type="EMBL" id="TGZ66988.1"/>
    </source>
</evidence>
<proteinExistence type="predicted"/>
<evidence type="ECO:0000313" key="2">
    <source>
        <dbReference type="Proteomes" id="UP000308267"/>
    </source>
</evidence>
<comment type="caution">
    <text evidence="1">The sequence shown here is derived from an EMBL/GenBank/DDBJ whole genome shotgun (WGS) entry which is preliminary data.</text>
</comment>
<protein>
    <submittedName>
        <fullName evidence="1">Uncharacterized protein</fullName>
    </submittedName>
</protein>
<dbReference type="EMBL" id="SJOL01006432">
    <property type="protein sequence ID" value="TGZ66988.1"/>
    <property type="molecule type" value="Genomic_DNA"/>
</dbReference>
<keyword evidence="2" id="KW-1185">Reference proteome</keyword>
<organism evidence="1 2">
    <name type="scientific">Opisthorchis felineus</name>
    <dbReference type="NCBI Taxonomy" id="147828"/>
    <lineage>
        <taxon>Eukaryota</taxon>
        <taxon>Metazoa</taxon>
        <taxon>Spiralia</taxon>
        <taxon>Lophotrochozoa</taxon>
        <taxon>Platyhelminthes</taxon>
        <taxon>Trematoda</taxon>
        <taxon>Digenea</taxon>
        <taxon>Opisthorchiida</taxon>
        <taxon>Opisthorchiata</taxon>
        <taxon>Opisthorchiidae</taxon>
        <taxon>Opisthorchis</taxon>
    </lineage>
</organism>
<name>A0A4S2LZP4_OPIFE</name>
<dbReference type="Proteomes" id="UP000308267">
    <property type="component" value="Unassembled WGS sequence"/>
</dbReference>
<gene>
    <name evidence="1" type="ORF">CRM22_005034</name>
</gene>